<evidence type="ECO:0000313" key="3">
    <source>
        <dbReference type="Proteomes" id="UP000000709"/>
    </source>
</evidence>
<feature type="compositionally biased region" description="Acidic residues" evidence="1">
    <location>
        <begin position="251"/>
        <end position="270"/>
    </location>
</feature>
<gene>
    <name evidence="2" type="ORF">SPAPADRAFT_63749</name>
</gene>
<dbReference type="AlphaFoldDB" id="G3AVB9"/>
<dbReference type="KEGG" id="spaa:SPAPADRAFT_63749"/>
<feature type="non-terminal residue" evidence="2">
    <location>
        <position position="287"/>
    </location>
</feature>
<feature type="compositionally biased region" description="Basic residues" evidence="1">
    <location>
        <begin position="277"/>
        <end position="287"/>
    </location>
</feature>
<dbReference type="HOGENOM" id="CLU_971662_0_0_1"/>
<dbReference type="InParanoid" id="G3AVB9"/>
<dbReference type="GeneID" id="18874894"/>
<name>G3AVB9_SPAPN</name>
<dbReference type="Proteomes" id="UP000000709">
    <property type="component" value="Unassembled WGS sequence"/>
</dbReference>
<keyword evidence="3" id="KW-1185">Reference proteome</keyword>
<evidence type="ECO:0000256" key="1">
    <source>
        <dbReference type="SAM" id="MobiDB-lite"/>
    </source>
</evidence>
<protein>
    <submittedName>
        <fullName evidence="2">Uncharacterized protein</fullName>
    </submittedName>
</protein>
<dbReference type="RefSeq" id="XP_007377903.1">
    <property type="nucleotide sequence ID" value="XM_007377841.1"/>
</dbReference>
<dbReference type="EMBL" id="GL996506">
    <property type="protein sequence ID" value="EGW30137.1"/>
    <property type="molecule type" value="Genomic_DNA"/>
</dbReference>
<organism evidence="3">
    <name type="scientific">Spathaspora passalidarum (strain NRRL Y-27907 / 11-Y1)</name>
    <dbReference type="NCBI Taxonomy" id="619300"/>
    <lineage>
        <taxon>Eukaryota</taxon>
        <taxon>Fungi</taxon>
        <taxon>Dikarya</taxon>
        <taxon>Ascomycota</taxon>
        <taxon>Saccharomycotina</taxon>
        <taxon>Pichiomycetes</taxon>
        <taxon>Debaryomycetaceae</taxon>
        <taxon>Spathaspora</taxon>
    </lineage>
</organism>
<proteinExistence type="predicted"/>
<feature type="region of interest" description="Disordered" evidence="1">
    <location>
        <begin position="251"/>
        <end position="287"/>
    </location>
</feature>
<sequence>MSSSEKAIWKMVESMVETVYHTANLFGITISAEVTLNIVETLNSLRIRTIHSLNDCVKDSILISNAKRQTNSTIFQFVDDSRFTYFLCRQRHKVANDTMLKVFNTVTPTPELFQYVETELVHAKSMAVAANCITDFAALSTNFNKVSKHTPEITAKFIKQVDSIYRSVIKFISLKSYENLERSAYRQITQDYYEICQTIDSGIVNGTKETIIQNSDLEPLLYRNENFRFHMENDSDIPDWVDEFYFRGNAEEAEEEEEESQGNTEIEESLPDIRMPSAHKPRFKKLV</sequence>
<evidence type="ECO:0000313" key="2">
    <source>
        <dbReference type="EMBL" id="EGW30137.1"/>
    </source>
</evidence>
<reference evidence="2 3" key="1">
    <citation type="journal article" date="2011" name="Proc. Natl. Acad. Sci. U.S.A.">
        <title>Comparative genomics of xylose-fermenting fungi for enhanced biofuel production.</title>
        <authorList>
            <person name="Wohlbach D.J."/>
            <person name="Kuo A."/>
            <person name="Sato T.K."/>
            <person name="Potts K.M."/>
            <person name="Salamov A.A."/>
            <person name="LaButti K.M."/>
            <person name="Sun H."/>
            <person name="Clum A."/>
            <person name="Pangilinan J.L."/>
            <person name="Lindquist E.A."/>
            <person name="Lucas S."/>
            <person name="Lapidus A."/>
            <person name="Jin M."/>
            <person name="Gunawan C."/>
            <person name="Balan V."/>
            <person name="Dale B.E."/>
            <person name="Jeffries T.W."/>
            <person name="Zinkel R."/>
            <person name="Barry K.W."/>
            <person name="Grigoriev I.V."/>
            <person name="Gasch A.P."/>
        </authorList>
    </citation>
    <scope>NUCLEOTIDE SEQUENCE [LARGE SCALE GENOMIC DNA]</scope>
    <source>
        <strain evidence="3">NRRL Y-27907 / 11-Y1</strain>
    </source>
</reference>
<accession>G3AVB9</accession>